<name>A0A0B4WY58_9HYPH</name>
<gene>
    <name evidence="1" type="ORF">RGR602_CH00110</name>
</gene>
<reference evidence="1 2" key="1">
    <citation type="submission" date="2013-11" db="EMBL/GenBank/DDBJ databases">
        <title>Complete genome sequence of Rhizobium gallicum bv. gallicum R602.</title>
        <authorList>
            <person name="Bustos P."/>
            <person name="Santamaria R.I."/>
            <person name="Lozano L."/>
            <person name="Acosta J.L."/>
            <person name="Ormeno-Orrillo E."/>
            <person name="Rogel M.A."/>
            <person name="Romero D."/>
            <person name="Cevallos M.A."/>
            <person name="Martinez-Romero E."/>
            <person name="Gonzalez V."/>
        </authorList>
    </citation>
    <scope>NUCLEOTIDE SEQUENCE [LARGE SCALE GENOMIC DNA]</scope>
    <source>
        <strain evidence="1 2">R602</strain>
    </source>
</reference>
<proteinExistence type="predicted"/>
<dbReference type="KEGG" id="rga:RGR602_CH00110"/>
<protein>
    <submittedName>
        <fullName evidence="1">Uncharacterized protein</fullName>
    </submittedName>
</protein>
<keyword evidence="2" id="KW-1185">Reference proteome</keyword>
<sequence length="75" mass="8137">MEVVKSTLWKWLAASYGGVRQNSANSIMRQPLMIARNGGKPIGPSARIPAVLTLAEIVAFAASETGFRSFIPLKY</sequence>
<dbReference type="AlphaFoldDB" id="A0A0B4WY58"/>
<evidence type="ECO:0000313" key="1">
    <source>
        <dbReference type="EMBL" id="AJD39485.1"/>
    </source>
</evidence>
<evidence type="ECO:0000313" key="2">
    <source>
        <dbReference type="Proteomes" id="UP000031368"/>
    </source>
</evidence>
<dbReference type="Proteomes" id="UP000031368">
    <property type="component" value="Chromosome"/>
</dbReference>
<organism evidence="1 2">
    <name type="scientific">Rhizobium gallicum bv. gallicum R602sp</name>
    <dbReference type="NCBI Taxonomy" id="1041138"/>
    <lineage>
        <taxon>Bacteria</taxon>
        <taxon>Pseudomonadati</taxon>
        <taxon>Pseudomonadota</taxon>
        <taxon>Alphaproteobacteria</taxon>
        <taxon>Hyphomicrobiales</taxon>
        <taxon>Rhizobiaceae</taxon>
        <taxon>Rhizobium/Agrobacterium group</taxon>
        <taxon>Rhizobium</taxon>
    </lineage>
</organism>
<dbReference type="HOGENOM" id="CLU_2668491_0_0_5"/>
<accession>A0A0B4WY58</accession>
<dbReference type="EMBL" id="CP006877">
    <property type="protein sequence ID" value="AJD39485.1"/>
    <property type="molecule type" value="Genomic_DNA"/>
</dbReference>